<proteinExistence type="inferred from homology"/>
<comment type="similarity">
    <text evidence="1">Belongs to the isochorismatase family.</text>
</comment>
<dbReference type="GO" id="GO:0008936">
    <property type="term" value="F:nicotinamidase activity"/>
    <property type="evidence" value="ECO:0007669"/>
    <property type="project" value="UniProtKB-EC"/>
</dbReference>
<evidence type="ECO:0000256" key="5">
    <source>
        <dbReference type="ARBA" id="ARBA00037900"/>
    </source>
</evidence>
<sequence length="204" mass="21482">MASPPTTCAPLSDATDGFIIVDMQNDFLVEGAPLHVPGGAALLEAINATSRTCAFRHQVATQDWHPPQHCSFAPQGGPWPAHCVRGSPGAELHPLLDTRYLHSIVRKGTSQESDSYSAFADENKVTTGLAGLLHGRGVTRVFVCGVAYDYCVFFTAMDAKASGFDVVVVSDLCAAVDRDLAQTRTATLAEAGIAVLESSAFSSA</sequence>
<organism evidence="9">
    <name type="scientific">Crithidia acanthocephali</name>
    <dbReference type="NCBI Taxonomy" id="59798"/>
    <lineage>
        <taxon>Eukaryota</taxon>
        <taxon>Discoba</taxon>
        <taxon>Euglenozoa</taxon>
        <taxon>Kinetoplastea</taxon>
        <taxon>Metakinetoplastina</taxon>
        <taxon>Trypanosomatida</taxon>
        <taxon>Trypanosomatidae</taxon>
        <taxon>Leishmaniinae</taxon>
        <taxon>Crithidia</taxon>
    </lineage>
</organism>
<dbReference type="PANTHER" id="PTHR11080:SF2">
    <property type="entry name" value="LD05707P"/>
    <property type="match status" value="1"/>
</dbReference>
<dbReference type="Pfam" id="PF00857">
    <property type="entry name" value="Isochorismatase"/>
    <property type="match status" value="1"/>
</dbReference>
<evidence type="ECO:0000256" key="3">
    <source>
        <dbReference type="ARBA" id="ARBA00022723"/>
    </source>
</evidence>
<evidence type="ECO:0000256" key="6">
    <source>
        <dbReference type="ARBA" id="ARBA00039017"/>
    </source>
</evidence>
<keyword evidence="4 9" id="KW-0378">Hydrolase</keyword>
<keyword evidence="3" id="KW-0479">Metal-binding</keyword>
<evidence type="ECO:0000313" key="9">
    <source>
        <dbReference type="EMBL" id="AGU68151.1"/>
    </source>
</evidence>
<keyword evidence="2" id="KW-0662">Pyridine nucleotide biosynthesis</keyword>
<feature type="domain" description="Isochorismatase-like" evidence="8">
    <location>
        <begin position="18"/>
        <end position="197"/>
    </location>
</feature>
<dbReference type="GO" id="GO:0046872">
    <property type="term" value="F:metal ion binding"/>
    <property type="evidence" value="ECO:0007669"/>
    <property type="project" value="UniProtKB-KW"/>
</dbReference>
<dbReference type="SUPFAM" id="SSF52499">
    <property type="entry name" value="Isochorismatase-like hydrolases"/>
    <property type="match status" value="1"/>
</dbReference>
<dbReference type="InterPro" id="IPR036380">
    <property type="entry name" value="Isochorismatase-like_sf"/>
</dbReference>
<dbReference type="EMBL" id="KF160171">
    <property type="protein sequence ID" value="AGU68151.1"/>
    <property type="molecule type" value="Genomic_DNA"/>
</dbReference>
<dbReference type="PANTHER" id="PTHR11080">
    <property type="entry name" value="PYRAZINAMIDASE/NICOTINAMIDASE"/>
    <property type="match status" value="1"/>
</dbReference>
<dbReference type="EC" id="3.5.1.19" evidence="6"/>
<dbReference type="CDD" id="cd01011">
    <property type="entry name" value="nicotinamidase"/>
    <property type="match status" value="1"/>
</dbReference>
<dbReference type="AlphaFoldDB" id="T1YS18"/>
<evidence type="ECO:0000256" key="1">
    <source>
        <dbReference type="ARBA" id="ARBA00006336"/>
    </source>
</evidence>
<evidence type="ECO:0000259" key="8">
    <source>
        <dbReference type="Pfam" id="PF00857"/>
    </source>
</evidence>
<dbReference type="InterPro" id="IPR052347">
    <property type="entry name" value="Isochorismatase_Nicotinamidase"/>
</dbReference>
<reference evidence="9" key="1">
    <citation type="journal article" date="2013" name="PLoS ONE">
        <title>Biosynthesis of vitamins and cofactors in bacterium-harbouring trypanosomatids depends on the symbiotic association as revealed by genomic analyses.</title>
        <authorList>
            <person name="Klein C.C."/>
            <person name="Alves J.M."/>
            <person name="Serrano M.G."/>
            <person name="Buck G.A."/>
            <person name="Vasconcelos A.T."/>
            <person name="Sagot M.F."/>
            <person name="Teixeira M.M."/>
            <person name="Camargo E.P."/>
            <person name="Motta M.C."/>
        </authorList>
    </citation>
    <scope>NUCLEOTIDE SEQUENCE</scope>
    <source>
        <strain evidence="9">TCC037E</strain>
    </source>
</reference>
<evidence type="ECO:0000256" key="7">
    <source>
        <dbReference type="ARBA" id="ARBA00043224"/>
    </source>
</evidence>
<accession>T1YS18</accession>
<dbReference type="Gene3D" id="3.40.50.850">
    <property type="entry name" value="Isochorismatase-like"/>
    <property type="match status" value="1"/>
</dbReference>
<dbReference type="InterPro" id="IPR000868">
    <property type="entry name" value="Isochorismatase-like_dom"/>
</dbReference>
<name>T1YS18_9TRYP</name>
<evidence type="ECO:0000256" key="4">
    <source>
        <dbReference type="ARBA" id="ARBA00022801"/>
    </source>
</evidence>
<dbReference type="GO" id="GO:0019363">
    <property type="term" value="P:pyridine nucleotide biosynthetic process"/>
    <property type="evidence" value="ECO:0007669"/>
    <property type="project" value="UniProtKB-KW"/>
</dbReference>
<evidence type="ECO:0000256" key="2">
    <source>
        <dbReference type="ARBA" id="ARBA00022642"/>
    </source>
</evidence>
<comment type="pathway">
    <text evidence="5">Cofactor biosynthesis; nicotinate biosynthesis; nicotinate from nicotinamide: step 1/1.</text>
</comment>
<protein>
    <recommendedName>
        <fullName evidence="6">nicotinamidase</fullName>
        <ecNumber evidence="6">3.5.1.19</ecNumber>
    </recommendedName>
    <alternativeName>
        <fullName evidence="7">Nicotinamide deamidase</fullName>
    </alternativeName>
</protein>